<dbReference type="InterPro" id="IPR013830">
    <property type="entry name" value="SGNH_hydro"/>
</dbReference>
<organism evidence="2 3">
    <name type="scientific">Cohnella yongneupensis</name>
    <dbReference type="NCBI Taxonomy" id="425006"/>
    <lineage>
        <taxon>Bacteria</taxon>
        <taxon>Bacillati</taxon>
        <taxon>Bacillota</taxon>
        <taxon>Bacilli</taxon>
        <taxon>Bacillales</taxon>
        <taxon>Paenibacillaceae</taxon>
        <taxon>Cohnella</taxon>
    </lineage>
</organism>
<dbReference type="PANTHER" id="PTHR30383">
    <property type="entry name" value="THIOESTERASE 1/PROTEASE 1/LYSOPHOSPHOLIPASE L1"/>
    <property type="match status" value="1"/>
</dbReference>
<dbReference type="Proteomes" id="UP001596108">
    <property type="component" value="Unassembled WGS sequence"/>
</dbReference>
<evidence type="ECO:0000313" key="2">
    <source>
        <dbReference type="EMBL" id="MFC5531819.1"/>
    </source>
</evidence>
<dbReference type="SUPFAM" id="SSF52266">
    <property type="entry name" value="SGNH hydrolase"/>
    <property type="match status" value="1"/>
</dbReference>
<dbReference type="RefSeq" id="WP_378113780.1">
    <property type="nucleotide sequence ID" value="NZ_JBHSNC010000056.1"/>
</dbReference>
<proteinExistence type="predicted"/>
<dbReference type="InterPro" id="IPR036514">
    <property type="entry name" value="SGNH_hydro_sf"/>
</dbReference>
<protein>
    <submittedName>
        <fullName evidence="2">GDSL-type esterase/lipase family protein</fullName>
    </submittedName>
</protein>
<dbReference type="PANTHER" id="PTHR30383:SF27">
    <property type="entry name" value="SPORE GERMINATION LIPASE LIPC"/>
    <property type="match status" value="1"/>
</dbReference>
<reference evidence="3" key="1">
    <citation type="journal article" date="2019" name="Int. J. Syst. Evol. Microbiol.">
        <title>The Global Catalogue of Microorganisms (GCM) 10K type strain sequencing project: providing services to taxonomists for standard genome sequencing and annotation.</title>
        <authorList>
            <consortium name="The Broad Institute Genomics Platform"/>
            <consortium name="The Broad Institute Genome Sequencing Center for Infectious Disease"/>
            <person name="Wu L."/>
            <person name="Ma J."/>
        </authorList>
    </citation>
    <scope>NUCLEOTIDE SEQUENCE [LARGE SCALE GENOMIC DNA]</scope>
    <source>
        <strain evidence="3">CGMCC 1.18578</strain>
    </source>
</reference>
<dbReference type="Gene3D" id="3.40.50.1110">
    <property type="entry name" value="SGNH hydrolase"/>
    <property type="match status" value="1"/>
</dbReference>
<dbReference type="InterPro" id="IPR051532">
    <property type="entry name" value="Ester_Hydrolysis_Enzymes"/>
</dbReference>
<dbReference type="Pfam" id="PF13472">
    <property type="entry name" value="Lipase_GDSL_2"/>
    <property type="match status" value="1"/>
</dbReference>
<gene>
    <name evidence="2" type="ORF">ACFPQ4_20575</name>
</gene>
<evidence type="ECO:0000313" key="3">
    <source>
        <dbReference type="Proteomes" id="UP001596108"/>
    </source>
</evidence>
<keyword evidence="3" id="KW-1185">Reference proteome</keyword>
<name>A0ABW0R8Y0_9BACL</name>
<sequence>MKSGNWLWRALGLTTLACLCALLVGFGWALRDTWFPQDGLAIPESPEASTATGGAWADKPELFVTSLGDSLTYGVGDTTGQGYVKRVTDRLADTLNKPVTLVNNLAVNGSQTKQLLASFEQSGVKYAIGKADIVLLTIGGNDLFQIAQEGGSIAEGGDVSPELLEARLPEATPRLEALFKKLRSLNANARIVYVGLYNPFYDLPEMRSGSGIVAKWNAAAYALAEADGNATVVPTYDLFETNIKRYLSGDHFHPNAEGYDRIAERIVQALN</sequence>
<feature type="domain" description="SGNH hydrolase-type esterase" evidence="1">
    <location>
        <begin position="67"/>
        <end position="261"/>
    </location>
</feature>
<accession>A0ABW0R8Y0</accession>
<comment type="caution">
    <text evidence="2">The sequence shown here is derived from an EMBL/GenBank/DDBJ whole genome shotgun (WGS) entry which is preliminary data.</text>
</comment>
<dbReference type="EMBL" id="JBHSNC010000056">
    <property type="protein sequence ID" value="MFC5531819.1"/>
    <property type="molecule type" value="Genomic_DNA"/>
</dbReference>
<evidence type="ECO:0000259" key="1">
    <source>
        <dbReference type="Pfam" id="PF13472"/>
    </source>
</evidence>